<feature type="compositionally biased region" description="Polar residues" evidence="1">
    <location>
        <begin position="53"/>
        <end position="66"/>
    </location>
</feature>
<proteinExistence type="predicted"/>
<dbReference type="STRING" id="2512241.A0A553I6Z1"/>
<name>A0A553I6Z1_9PEZI</name>
<sequence length="583" mass="63775">MTAQFENSTTPSPESPTTYSITYVEAIPSQDGKLLQSQKPASIPSRQPLIETPTKSFTDSGYTSLSTTPSDKSLAIDRSKCLTRGPIIPLLFSKKKKVFFSDKPTDQPTRDRFRAIQPSFEKLLLEEIRGHQKPGTRYRPISIRLAMVGMSENDAQPHIAIFCQPEQKRLIQAFVKKDIVVDIYRPKDLGAPAFEVVVFGNAPRLRFSSNIEVVTDARYLPATPRETLCGIPISYQNPNGQRRNATFGGLIKVVTAKGSIELFGMTAGHLVHQWDHDSDEDMLDGISSRNAPPASPSAFEDDDGSFVDGITDINETNEDELNEYELDFVSFSEFPGALIEDRTGIWDFQNLTVLGGLIDTSKEDTICTNGQCYDWAIFQPVPYRMNLVPANPKAELRICDKRPGAIENRPVIVLSSTGCKAGTVSSEPGRLLLGGEEFIDAIMVTLSEGQGILDGNSGSWVVDATQFEVYGQLVASDVFGSGYVIPMTDILSDIKLRLGAQSVELPSLVDILQASTIDMDGRLATNGQDQYGLQTMSARISSGSPTPTLDDHSEIAILNSSSTSYWDLNSGYCSLATSCDTDT</sequence>
<feature type="region of interest" description="Disordered" evidence="1">
    <location>
        <begin position="33"/>
        <end position="66"/>
    </location>
</feature>
<protein>
    <submittedName>
        <fullName evidence="2">Uncharacterized protein</fullName>
    </submittedName>
</protein>
<dbReference type="Proteomes" id="UP000319160">
    <property type="component" value="Unassembled WGS sequence"/>
</dbReference>
<dbReference type="AlphaFoldDB" id="A0A553I6Z1"/>
<gene>
    <name evidence="2" type="ORF">FHL15_003076</name>
</gene>
<organism evidence="2 3">
    <name type="scientific">Xylaria flabelliformis</name>
    <dbReference type="NCBI Taxonomy" id="2512241"/>
    <lineage>
        <taxon>Eukaryota</taxon>
        <taxon>Fungi</taxon>
        <taxon>Dikarya</taxon>
        <taxon>Ascomycota</taxon>
        <taxon>Pezizomycotina</taxon>
        <taxon>Sordariomycetes</taxon>
        <taxon>Xylariomycetidae</taxon>
        <taxon>Xylariales</taxon>
        <taxon>Xylariaceae</taxon>
        <taxon>Xylaria</taxon>
    </lineage>
</organism>
<evidence type="ECO:0000313" key="3">
    <source>
        <dbReference type="Proteomes" id="UP000319160"/>
    </source>
</evidence>
<dbReference type="EMBL" id="VFLP01000013">
    <property type="protein sequence ID" value="TRX95934.1"/>
    <property type="molecule type" value="Genomic_DNA"/>
</dbReference>
<reference evidence="3" key="1">
    <citation type="submission" date="2019-06" db="EMBL/GenBank/DDBJ databases">
        <title>Draft genome sequence of the griseofulvin-producing fungus Xylaria cubensis strain G536.</title>
        <authorList>
            <person name="Mead M.E."/>
            <person name="Raja H.A."/>
            <person name="Steenwyk J.L."/>
            <person name="Knowles S.L."/>
            <person name="Oberlies N.H."/>
            <person name="Rokas A."/>
        </authorList>
    </citation>
    <scope>NUCLEOTIDE SEQUENCE [LARGE SCALE GENOMIC DNA]</scope>
    <source>
        <strain evidence="3">G536</strain>
    </source>
</reference>
<comment type="caution">
    <text evidence="2">The sequence shown here is derived from an EMBL/GenBank/DDBJ whole genome shotgun (WGS) entry which is preliminary data.</text>
</comment>
<feature type="region of interest" description="Disordered" evidence="1">
    <location>
        <begin position="281"/>
        <end position="302"/>
    </location>
</feature>
<accession>A0A553I6Z1</accession>
<evidence type="ECO:0000256" key="1">
    <source>
        <dbReference type="SAM" id="MobiDB-lite"/>
    </source>
</evidence>
<keyword evidence="3" id="KW-1185">Reference proteome</keyword>
<dbReference type="OrthoDB" id="5865767at2759"/>
<feature type="compositionally biased region" description="Low complexity" evidence="1">
    <location>
        <begin position="287"/>
        <end position="298"/>
    </location>
</feature>
<evidence type="ECO:0000313" key="2">
    <source>
        <dbReference type="EMBL" id="TRX95934.1"/>
    </source>
</evidence>